<accession>A0A6J7G8N7</accession>
<proteinExistence type="predicted"/>
<protein>
    <submittedName>
        <fullName evidence="2">Unannotated protein</fullName>
    </submittedName>
</protein>
<dbReference type="GO" id="GO:0016491">
    <property type="term" value="F:oxidoreductase activity"/>
    <property type="evidence" value="ECO:0007669"/>
    <property type="project" value="InterPro"/>
</dbReference>
<feature type="domain" description="EthD" evidence="1">
    <location>
        <begin position="11"/>
        <end position="101"/>
    </location>
</feature>
<dbReference type="Pfam" id="PF07110">
    <property type="entry name" value="EthD"/>
    <property type="match status" value="1"/>
</dbReference>
<dbReference type="Gene3D" id="3.30.70.100">
    <property type="match status" value="1"/>
</dbReference>
<evidence type="ECO:0000259" key="1">
    <source>
        <dbReference type="Pfam" id="PF07110"/>
    </source>
</evidence>
<dbReference type="AlphaFoldDB" id="A0A6J7G8N7"/>
<organism evidence="2">
    <name type="scientific">freshwater metagenome</name>
    <dbReference type="NCBI Taxonomy" id="449393"/>
    <lineage>
        <taxon>unclassified sequences</taxon>
        <taxon>metagenomes</taxon>
        <taxon>ecological metagenomes</taxon>
    </lineage>
</organism>
<dbReference type="InterPro" id="IPR011008">
    <property type="entry name" value="Dimeric_a/b-barrel"/>
</dbReference>
<sequence length="116" mass="13407">MIKAVGLFKRKPGMSKEDFVSYYEDHHARIGEKIVGGAATHYLRRYLYAFGPDEPEPVYDVIMELWFPDIETMNERMAWITGDPDAVEERESDEANLFDRSTMVLYVVDEHASELG</sequence>
<name>A0A6J7G8N7_9ZZZZ</name>
<dbReference type="SUPFAM" id="SSF54909">
    <property type="entry name" value="Dimeric alpha+beta barrel"/>
    <property type="match status" value="1"/>
</dbReference>
<evidence type="ECO:0000313" key="2">
    <source>
        <dbReference type="EMBL" id="CAB4904417.1"/>
    </source>
</evidence>
<dbReference type="InterPro" id="IPR009799">
    <property type="entry name" value="EthD_dom"/>
</dbReference>
<reference evidence="2" key="1">
    <citation type="submission" date="2020-05" db="EMBL/GenBank/DDBJ databases">
        <authorList>
            <person name="Chiriac C."/>
            <person name="Salcher M."/>
            <person name="Ghai R."/>
            <person name="Kavagutti S V."/>
        </authorList>
    </citation>
    <scope>NUCLEOTIDE SEQUENCE</scope>
</reference>
<dbReference type="EMBL" id="CAFBMR010000006">
    <property type="protein sequence ID" value="CAB4904417.1"/>
    <property type="molecule type" value="Genomic_DNA"/>
</dbReference>
<gene>
    <name evidence="2" type="ORF">UFOPK3610_00322</name>
</gene>